<name>A0A0S7BMZ8_9CHLR</name>
<evidence type="ECO:0000259" key="9">
    <source>
        <dbReference type="PROSITE" id="PS51755"/>
    </source>
</evidence>
<dbReference type="SUPFAM" id="SSF52172">
    <property type="entry name" value="CheY-like"/>
    <property type="match status" value="1"/>
</dbReference>
<dbReference type="InterPro" id="IPR036388">
    <property type="entry name" value="WH-like_DNA-bd_sf"/>
</dbReference>
<dbReference type="InterPro" id="IPR039420">
    <property type="entry name" value="WalR-like"/>
</dbReference>
<dbReference type="Gene3D" id="1.10.10.10">
    <property type="entry name" value="Winged helix-like DNA-binding domain superfamily/Winged helix DNA-binding domain"/>
    <property type="match status" value="1"/>
</dbReference>
<keyword evidence="2" id="KW-0902">Two-component regulatory system</keyword>
<dbReference type="AlphaFoldDB" id="A0A0S7BMZ8"/>
<dbReference type="FunFam" id="3.40.50.2300:FF:000001">
    <property type="entry name" value="DNA-binding response regulator PhoB"/>
    <property type="match status" value="1"/>
</dbReference>
<dbReference type="Pfam" id="PF00072">
    <property type="entry name" value="Response_reg"/>
    <property type="match status" value="1"/>
</dbReference>
<dbReference type="InterPro" id="IPR011006">
    <property type="entry name" value="CheY-like_superfamily"/>
</dbReference>
<dbReference type="CDD" id="cd00383">
    <property type="entry name" value="trans_reg_C"/>
    <property type="match status" value="1"/>
</dbReference>
<feature type="modified residue" description="4-aspartylphosphate" evidence="6">
    <location>
        <position position="53"/>
    </location>
</feature>
<dbReference type="PROSITE" id="PS51755">
    <property type="entry name" value="OMPR_PHOB"/>
    <property type="match status" value="1"/>
</dbReference>
<dbReference type="InterPro" id="IPR001789">
    <property type="entry name" value="Sig_transdc_resp-reg_receiver"/>
</dbReference>
<proteinExistence type="predicted"/>
<gene>
    <name evidence="10" type="ORF">LARV_02895</name>
</gene>
<evidence type="ECO:0000256" key="4">
    <source>
        <dbReference type="ARBA" id="ARBA00023125"/>
    </source>
</evidence>
<evidence type="ECO:0000259" key="8">
    <source>
        <dbReference type="PROSITE" id="PS50110"/>
    </source>
</evidence>
<reference evidence="10" key="1">
    <citation type="submission" date="2015-07" db="EMBL/GenBank/DDBJ databases">
        <title>Draft Genome Sequences of Anaerolinea thermolimosa IMO-1, Bellilinea caldifistulae GOMI-1, Leptolinea tardivitalis YMTK-2, Levilinea saccharolytica KIBI-1,Longilinea arvoryzae KOME-1, Previously Described as Members of the Anaerolineaceae (Chloroflexi).</title>
        <authorList>
            <person name="Sekiguchi Y."/>
            <person name="Ohashi A."/>
            <person name="Matsuura N."/>
            <person name="Tourlousse M.D."/>
        </authorList>
    </citation>
    <scope>NUCLEOTIDE SEQUENCE [LARGE SCALE GENOMIC DNA]</scope>
    <source>
        <strain evidence="10">KOME-1</strain>
    </source>
</reference>
<dbReference type="GO" id="GO:0006355">
    <property type="term" value="P:regulation of DNA-templated transcription"/>
    <property type="evidence" value="ECO:0007669"/>
    <property type="project" value="InterPro"/>
</dbReference>
<dbReference type="PROSITE" id="PS50110">
    <property type="entry name" value="RESPONSE_REGULATORY"/>
    <property type="match status" value="1"/>
</dbReference>
<sequence>MGTRILVVDDEVLYQHLVKVNLEAEGYEVITASNGEEALETVASKHPDMVILDVMMPRLDGWTTCERIRQFSSVPIIMLTAKGEEQDRVRGLNVGADDYVVKPFSATELVARVRAVLRRAKTSEQVGQNRYFAHGNLKIDFARAEVWKDSKPVYLSATEYRLLIQFAQHIGQVLTAEELLTAIWGPQYSEDKEILWVSIARLRQKLEDNPHSPQHIVTRSGLGYLMPPIEKSNLG</sequence>
<keyword evidence="4 7" id="KW-0238">DNA-binding</keyword>
<protein>
    <submittedName>
        <fullName evidence="10">Two component transcriptional regulator, winged helix family</fullName>
    </submittedName>
</protein>
<dbReference type="STRING" id="360412.LARV_02895"/>
<dbReference type="SMART" id="SM00862">
    <property type="entry name" value="Trans_reg_C"/>
    <property type="match status" value="1"/>
</dbReference>
<keyword evidence="1 6" id="KW-0597">Phosphoprotein</keyword>
<dbReference type="GO" id="GO:0005829">
    <property type="term" value="C:cytosol"/>
    <property type="evidence" value="ECO:0007669"/>
    <property type="project" value="TreeGrafter"/>
</dbReference>
<feature type="domain" description="OmpR/PhoB-type" evidence="9">
    <location>
        <begin position="129"/>
        <end position="228"/>
    </location>
</feature>
<dbReference type="Gene3D" id="3.40.50.2300">
    <property type="match status" value="1"/>
</dbReference>
<dbReference type="SMART" id="SM00448">
    <property type="entry name" value="REC"/>
    <property type="match status" value="1"/>
</dbReference>
<organism evidence="10">
    <name type="scientific">Longilinea arvoryzae</name>
    <dbReference type="NCBI Taxonomy" id="360412"/>
    <lineage>
        <taxon>Bacteria</taxon>
        <taxon>Bacillati</taxon>
        <taxon>Chloroflexota</taxon>
        <taxon>Anaerolineae</taxon>
        <taxon>Anaerolineales</taxon>
        <taxon>Anaerolineaceae</taxon>
        <taxon>Longilinea</taxon>
    </lineage>
</organism>
<accession>A0A0S7BMZ8</accession>
<dbReference type="EMBL" id="DF967972">
    <property type="protein sequence ID" value="GAP15114.1"/>
    <property type="molecule type" value="Genomic_DNA"/>
</dbReference>
<keyword evidence="3" id="KW-0805">Transcription regulation</keyword>
<dbReference type="RefSeq" id="WP_075074313.1">
    <property type="nucleotide sequence ID" value="NZ_DF967972.1"/>
</dbReference>
<dbReference type="Gene3D" id="6.10.250.690">
    <property type="match status" value="1"/>
</dbReference>
<keyword evidence="5" id="KW-0804">Transcription</keyword>
<dbReference type="GO" id="GO:0000976">
    <property type="term" value="F:transcription cis-regulatory region binding"/>
    <property type="evidence" value="ECO:0007669"/>
    <property type="project" value="TreeGrafter"/>
</dbReference>
<evidence type="ECO:0000313" key="10">
    <source>
        <dbReference type="EMBL" id="GAP15114.1"/>
    </source>
</evidence>
<feature type="domain" description="Response regulatory" evidence="8">
    <location>
        <begin position="4"/>
        <end position="117"/>
    </location>
</feature>
<dbReference type="Proteomes" id="UP000055060">
    <property type="component" value="Unassembled WGS sequence"/>
</dbReference>
<feature type="DNA-binding region" description="OmpR/PhoB-type" evidence="7">
    <location>
        <begin position="129"/>
        <end position="228"/>
    </location>
</feature>
<dbReference type="GO" id="GO:0032993">
    <property type="term" value="C:protein-DNA complex"/>
    <property type="evidence" value="ECO:0007669"/>
    <property type="project" value="TreeGrafter"/>
</dbReference>
<dbReference type="PANTHER" id="PTHR48111:SF50">
    <property type="entry name" value="KDP OPERON TRANSCRIPTIONAL REGULATORY PROTEIN KDPE"/>
    <property type="match status" value="1"/>
</dbReference>
<evidence type="ECO:0000256" key="2">
    <source>
        <dbReference type="ARBA" id="ARBA00023012"/>
    </source>
</evidence>
<dbReference type="InterPro" id="IPR001867">
    <property type="entry name" value="OmpR/PhoB-type_DNA-bd"/>
</dbReference>
<keyword evidence="11" id="KW-1185">Reference proteome</keyword>
<evidence type="ECO:0000256" key="1">
    <source>
        <dbReference type="ARBA" id="ARBA00022553"/>
    </source>
</evidence>
<evidence type="ECO:0000313" key="11">
    <source>
        <dbReference type="Proteomes" id="UP000055060"/>
    </source>
</evidence>
<dbReference type="PANTHER" id="PTHR48111">
    <property type="entry name" value="REGULATOR OF RPOS"/>
    <property type="match status" value="1"/>
</dbReference>
<evidence type="ECO:0000256" key="6">
    <source>
        <dbReference type="PROSITE-ProRule" id="PRU00169"/>
    </source>
</evidence>
<evidence type="ECO:0000256" key="7">
    <source>
        <dbReference type="PROSITE-ProRule" id="PRU01091"/>
    </source>
</evidence>
<evidence type="ECO:0000256" key="3">
    <source>
        <dbReference type="ARBA" id="ARBA00023015"/>
    </source>
</evidence>
<dbReference type="Pfam" id="PF00486">
    <property type="entry name" value="Trans_reg_C"/>
    <property type="match status" value="1"/>
</dbReference>
<evidence type="ECO:0000256" key="5">
    <source>
        <dbReference type="ARBA" id="ARBA00023163"/>
    </source>
</evidence>
<dbReference type="OrthoDB" id="9802426at2"/>
<dbReference type="GO" id="GO:0000156">
    <property type="term" value="F:phosphorelay response regulator activity"/>
    <property type="evidence" value="ECO:0007669"/>
    <property type="project" value="TreeGrafter"/>
</dbReference>